<evidence type="ECO:0000256" key="2">
    <source>
        <dbReference type="ARBA" id="ARBA00023125"/>
    </source>
</evidence>
<accession>A0ABR5YFR9</accession>
<protein>
    <recommendedName>
        <fullName evidence="4">HTH arsR-type domain-containing protein</fullName>
    </recommendedName>
</protein>
<dbReference type="InterPro" id="IPR051011">
    <property type="entry name" value="Metal_resp_trans_reg"/>
</dbReference>
<dbReference type="InterPro" id="IPR001845">
    <property type="entry name" value="HTH_ArsR_DNA-bd_dom"/>
</dbReference>
<dbReference type="PRINTS" id="PR00778">
    <property type="entry name" value="HTHARSR"/>
</dbReference>
<keyword evidence="1" id="KW-0805">Transcription regulation</keyword>
<evidence type="ECO:0000313" key="6">
    <source>
        <dbReference type="Proteomes" id="UP000076609"/>
    </source>
</evidence>
<keyword evidence="2" id="KW-0238">DNA-binding</keyword>
<dbReference type="PROSITE" id="PS50987">
    <property type="entry name" value="HTH_ARSR_2"/>
    <property type="match status" value="1"/>
</dbReference>
<name>A0ABR5YFR9_9SPHN</name>
<gene>
    <name evidence="5" type="ORF">AVT10_00335</name>
</gene>
<proteinExistence type="predicted"/>
<sequence length="109" mass="11458">MEKMKAIEVMSALAQPTRLEVFTHLSRAMPDGLSAGGLAERIGTPASTMSVHLTILSRAGLVSSTKAGRNVIYKAEPGPVRDLATFLVSDCCVQRGAPSITYDGGKPKA</sequence>
<dbReference type="InterPro" id="IPR011991">
    <property type="entry name" value="ArsR-like_HTH"/>
</dbReference>
<keyword evidence="3" id="KW-0804">Transcription</keyword>
<dbReference type="InterPro" id="IPR036388">
    <property type="entry name" value="WH-like_DNA-bd_sf"/>
</dbReference>
<feature type="domain" description="HTH arsR-type" evidence="4">
    <location>
        <begin position="1"/>
        <end position="95"/>
    </location>
</feature>
<keyword evidence="6" id="KW-1185">Reference proteome</keyword>
<dbReference type="Proteomes" id="UP000076609">
    <property type="component" value="Unassembled WGS sequence"/>
</dbReference>
<dbReference type="Gene3D" id="1.10.10.10">
    <property type="entry name" value="Winged helix-like DNA-binding domain superfamily/Winged helix DNA-binding domain"/>
    <property type="match status" value="1"/>
</dbReference>
<evidence type="ECO:0000313" key="5">
    <source>
        <dbReference type="EMBL" id="KZE18541.1"/>
    </source>
</evidence>
<evidence type="ECO:0000259" key="4">
    <source>
        <dbReference type="PROSITE" id="PS50987"/>
    </source>
</evidence>
<dbReference type="SMART" id="SM00418">
    <property type="entry name" value="HTH_ARSR"/>
    <property type="match status" value="1"/>
</dbReference>
<dbReference type="PANTHER" id="PTHR43132">
    <property type="entry name" value="ARSENICAL RESISTANCE OPERON REPRESSOR ARSR-RELATED"/>
    <property type="match status" value="1"/>
</dbReference>
<dbReference type="SUPFAM" id="SSF46785">
    <property type="entry name" value="Winged helix' DNA-binding domain"/>
    <property type="match status" value="1"/>
</dbReference>
<comment type="caution">
    <text evidence="5">The sequence shown here is derived from an EMBL/GenBank/DDBJ whole genome shotgun (WGS) entry which is preliminary data.</text>
</comment>
<dbReference type="PANTHER" id="PTHR43132:SF2">
    <property type="entry name" value="ARSENICAL RESISTANCE OPERON REPRESSOR ARSR-RELATED"/>
    <property type="match status" value="1"/>
</dbReference>
<dbReference type="EMBL" id="LQQO01000001">
    <property type="protein sequence ID" value="KZE18541.1"/>
    <property type="molecule type" value="Genomic_DNA"/>
</dbReference>
<evidence type="ECO:0000256" key="1">
    <source>
        <dbReference type="ARBA" id="ARBA00023015"/>
    </source>
</evidence>
<reference evidence="6" key="1">
    <citation type="submission" date="2016-01" db="EMBL/GenBank/DDBJ databases">
        <title>Draft genome of Chromobacterium sp. F49.</title>
        <authorList>
            <person name="Hong K.W."/>
        </authorList>
    </citation>
    <scope>NUCLEOTIDE SEQUENCE [LARGE SCALE GENOMIC DNA]</scope>
    <source>
        <strain evidence="6">CN3</strain>
    </source>
</reference>
<dbReference type="NCBIfam" id="NF033788">
    <property type="entry name" value="HTH_metalloreg"/>
    <property type="match status" value="1"/>
</dbReference>
<dbReference type="Pfam" id="PF12840">
    <property type="entry name" value="HTH_20"/>
    <property type="match status" value="1"/>
</dbReference>
<organism evidence="5 6">
    <name type="scientific">Sphingomonas hankookensis</name>
    <dbReference type="NCBI Taxonomy" id="563996"/>
    <lineage>
        <taxon>Bacteria</taxon>
        <taxon>Pseudomonadati</taxon>
        <taxon>Pseudomonadota</taxon>
        <taxon>Alphaproteobacteria</taxon>
        <taxon>Sphingomonadales</taxon>
        <taxon>Sphingomonadaceae</taxon>
        <taxon>Sphingomonas</taxon>
    </lineage>
</organism>
<evidence type="ECO:0000256" key="3">
    <source>
        <dbReference type="ARBA" id="ARBA00023163"/>
    </source>
</evidence>
<dbReference type="InterPro" id="IPR036390">
    <property type="entry name" value="WH_DNA-bd_sf"/>
</dbReference>
<dbReference type="CDD" id="cd00090">
    <property type="entry name" value="HTH_ARSR"/>
    <property type="match status" value="1"/>
</dbReference>